<accession>A0A4V3CPQ2</accession>
<organism evidence="3 4">
    <name type="scientific">Nocardia ignorata</name>
    <dbReference type="NCBI Taxonomy" id="145285"/>
    <lineage>
        <taxon>Bacteria</taxon>
        <taxon>Bacillati</taxon>
        <taxon>Actinomycetota</taxon>
        <taxon>Actinomycetes</taxon>
        <taxon>Mycobacteriales</taxon>
        <taxon>Nocardiaceae</taxon>
        <taxon>Nocardia</taxon>
    </lineage>
</organism>
<proteinExistence type="predicted"/>
<comment type="caution">
    <text evidence="3">The sequence shown here is derived from an EMBL/GenBank/DDBJ whole genome shotgun (WGS) entry which is preliminary data.</text>
</comment>
<dbReference type="EMBL" id="SNXK01000003">
    <property type="protein sequence ID" value="TDP38882.1"/>
    <property type="molecule type" value="Genomic_DNA"/>
</dbReference>
<dbReference type="InterPro" id="IPR008979">
    <property type="entry name" value="Galactose-bd-like_sf"/>
</dbReference>
<sequence length="609" mass="65254">MRTGLIGPFGSQLVRSSKVPSGTVGGDFRLWWSAAGDRSIVRPRMSGLDGVGGSGHSARVRWGVVVARAVVGVALVFGVAAAPVSADEPPIEVEFSWTQEYLTAADGTRLHADVLRPAGLAADARTPVLLTASPYRAHLAYLSVPRPGGGPSTENLPVEWALRAGYTYVIVDLRGFGGSNGCPDYGGPGERSDVVAAVEWAASRPWSTGRVGMVGTSYEGWTGMMALAEKPKGLAAVAAFAPVVDPYSYLYMQGTSWKFGGKPLTEDGVRPADMAGGEHLAIASTPGHWADSDEYKANAVQMTQACADSYLGLTMNHNGSDPGWRERDMVEDLRGNTTPLFLGQGFLDANTRADRVIEAWEARGPGEHRAWFGQWGHSDCREKCGTPHFAAELYAFLDRHVAGADVEVPGPPVTVGQFDGGWRSEDVWPPVDTRRTTVQLRTGTYVDRGLLPGADREIWSISDPVTEPVHLAGRPTASLTLSGPPEATVALELYDIAPDGRATVMSRGIAPVRTETQVRLLWQDARLAVGHRLGVRITDVVDDVWSHTPTNARVTVEAARVELPLLTAARELNLSGGVPTWHARWRGAETVELGQALLDDPAVRVELPA</sequence>
<dbReference type="AlphaFoldDB" id="A0A4V3CPQ2"/>
<dbReference type="SUPFAM" id="SSF53474">
    <property type="entry name" value="alpha/beta-Hydrolases"/>
    <property type="match status" value="1"/>
</dbReference>
<keyword evidence="1" id="KW-0378">Hydrolase</keyword>
<dbReference type="Proteomes" id="UP000295087">
    <property type="component" value="Unassembled WGS sequence"/>
</dbReference>
<dbReference type="Gene3D" id="3.40.50.1820">
    <property type="entry name" value="alpha/beta hydrolase"/>
    <property type="match status" value="2"/>
</dbReference>
<evidence type="ECO:0000313" key="4">
    <source>
        <dbReference type="Proteomes" id="UP000295087"/>
    </source>
</evidence>
<evidence type="ECO:0000256" key="1">
    <source>
        <dbReference type="ARBA" id="ARBA00022801"/>
    </source>
</evidence>
<dbReference type="InterPro" id="IPR013736">
    <property type="entry name" value="Xaa-Pro_dipept_C"/>
</dbReference>
<dbReference type="InterPro" id="IPR000383">
    <property type="entry name" value="Xaa-Pro-like_dom"/>
</dbReference>
<evidence type="ECO:0000313" key="3">
    <source>
        <dbReference type="EMBL" id="TDP38882.1"/>
    </source>
</evidence>
<name>A0A4V3CPQ2_NOCIG</name>
<dbReference type="SMART" id="SM00939">
    <property type="entry name" value="PepX_C"/>
    <property type="match status" value="1"/>
</dbReference>
<dbReference type="NCBIfam" id="TIGR00976">
    <property type="entry name" value="CocE_NonD"/>
    <property type="match status" value="1"/>
</dbReference>
<dbReference type="Gene3D" id="2.60.120.260">
    <property type="entry name" value="Galactose-binding domain-like"/>
    <property type="match status" value="1"/>
</dbReference>
<dbReference type="InterPro" id="IPR029058">
    <property type="entry name" value="AB_hydrolase_fold"/>
</dbReference>
<feature type="domain" description="Xaa-Pro dipeptidyl-peptidase C-terminal" evidence="2">
    <location>
        <begin position="394"/>
        <end position="564"/>
    </location>
</feature>
<evidence type="ECO:0000259" key="2">
    <source>
        <dbReference type="SMART" id="SM00939"/>
    </source>
</evidence>
<dbReference type="SUPFAM" id="SSF49785">
    <property type="entry name" value="Galactose-binding domain-like"/>
    <property type="match status" value="1"/>
</dbReference>
<dbReference type="InterPro" id="IPR005674">
    <property type="entry name" value="CocE/Ser_esterase"/>
</dbReference>
<protein>
    <recommendedName>
        <fullName evidence="2">Xaa-Pro dipeptidyl-peptidase C-terminal domain-containing protein</fullName>
    </recommendedName>
</protein>
<dbReference type="GO" id="GO:0008239">
    <property type="term" value="F:dipeptidyl-peptidase activity"/>
    <property type="evidence" value="ECO:0007669"/>
    <property type="project" value="InterPro"/>
</dbReference>
<gene>
    <name evidence="3" type="ORF">DFR75_103543</name>
</gene>
<dbReference type="Pfam" id="PF02129">
    <property type="entry name" value="Peptidase_S15"/>
    <property type="match status" value="1"/>
</dbReference>
<keyword evidence="4" id="KW-1185">Reference proteome</keyword>
<reference evidence="3 4" key="1">
    <citation type="submission" date="2019-03" db="EMBL/GenBank/DDBJ databases">
        <title>Genomic Encyclopedia of Type Strains, Phase IV (KMG-IV): sequencing the most valuable type-strain genomes for metagenomic binning, comparative biology and taxonomic classification.</title>
        <authorList>
            <person name="Goeker M."/>
        </authorList>
    </citation>
    <scope>NUCLEOTIDE SEQUENCE [LARGE SCALE GENOMIC DNA]</scope>
    <source>
        <strain evidence="3 4">DSM 44496</strain>
    </source>
</reference>
<dbReference type="Pfam" id="PF08530">
    <property type="entry name" value="PepX_C"/>
    <property type="match status" value="1"/>
</dbReference>